<proteinExistence type="inferred from homology"/>
<dbReference type="GO" id="GO:0016712">
    <property type="term" value="F:oxidoreductase activity, acting on paired donors, with incorporation or reduction of molecular oxygen, reduced flavin or flavoprotein as one donor, and incorporation of one atom of oxygen"/>
    <property type="evidence" value="ECO:0007669"/>
    <property type="project" value="TreeGrafter"/>
</dbReference>
<dbReference type="EMBL" id="JARK01001390">
    <property type="protein sequence ID" value="EYC10634.1"/>
    <property type="molecule type" value="Genomic_DNA"/>
</dbReference>
<evidence type="ECO:0000256" key="1">
    <source>
        <dbReference type="ARBA" id="ARBA00001971"/>
    </source>
</evidence>
<dbReference type="GO" id="GO:0020037">
    <property type="term" value="F:heme binding"/>
    <property type="evidence" value="ECO:0007669"/>
    <property type="project" value="InterPro"/>
</dbReference>
<dbReference type="GO" id="GO:0005737">
    <property type="term" value="C:cytoplasm"/>
    <property type="evidence" value="ECO:0007669"/>
    <property type="project" value="TreeGrafter"/>
</dbReference>
<dbReference type="PROSITE" id="PS00086">
    <property type="entry name" value="CYTOCHROME_P450"/>
    <property type="match status" value="1"/>
</dbReference>
<evidence type="ECO:0008006" key="12">
    <source>
        <dbReference type="Google" id="ProtNLM"/>
    </source>
</evidence>
<gene>
    <name evidence="10" type="primary">Acey_s0054.g2469</name>
    <name evidence="10" type="ORF">Y032_0054g2469</name>
</gene>
<keyword evidence="6 8" id="KW-0503">Monooxygenase</keyword>
<evidence type="ECO:0000256" key="3">
    <source>
        <dbReference type="ARBA" id="ARBA00022723"/>
    </source>
</evidence>
<comment type="caution">
    <text evidence="10">The sequence shown here is derived from an EMBL/GenBank/DDBJ whole genome shotgun (WGS) entry which is preliminary data.</text>
</comment>
<dbReference type="Proteomes" id="UP000024635">
    <property type="component" value="Unassembled WGS sequence"/>
</dbReference>
<evidence type="ECO:0000256" key="8">
    <source>
        <dbReference type="RuleBase" id="RU000461"/>
    </source>
</evidence>
<dbReference type="GO" id="GO:0006805">
    <property type="term" value="P:xenobiotic metabolic process"/>
    <property type="evidence" value="ECO:0007669"/>
    <property type="project" value="TreeGrafter"/>
</dbReference>
<evidence type="ECO:0000256" key="4">
    <source>
        <dbReference type="ARBA" id="ARBA00023002"/>
    </source>
</evidence>
<dbReference type="SUPFAM" id="SSF48264">
    <property type="entry name" value="Cytochrome P450"/>
    <property type="match status" value="1"/>
</dbReference>
<dbReference type="InterPro" id="IPR036396">
    <property type="entry name" value="Cyt_P450_sf"/>
</dbReference>
<keyword evidence="3 7" id="KW-0479">Metal-binding</keyword>
<protein>
    <recommendedName>
        <fullName evidence="12">Unspecific monooxygenase</fullName>
    </recommendedName>
</protein>
<evidence type="ECO:0000256" key="7">
    <source>
        <dbReference type="PIRSR" id="PIRSR602401-1"/>
    </source>
</evidence>
<evidence type="ECO:0000313" key="10">
    <source>
        <dbReference type="EMBL" id="EYC10634.1"/>
    </source>
</evidence>
<evidence type="ECO:0000256" key="6">
    <source>
        <dbReference type="ARBA" id="ARBA00023033"/>
    </source>
</evidence>
<comment type="cofactor">
    <cofactor evidence="1 7">
        <name>heme</name>
        <dbReference type="ChEBI" id="CHEBI:30413"/>
    </cofactor>
</comment>
<keyword evidence="11" id="KW-1185">Reference proteome</keyword>
<dbReference type="AlphaFoldDB" id="A0A016U5Q2"/>
<sequence length="508" mass="59197">MFLIYTYSRMIAIALLLGVITFVFVRQWLQRRKLPPGPFPLPLLGNLHQLAYALLVSKKTYIEMVCDFTKKYGSVHTFWFGPMPTVNITDYATAVDAMVKKGSAFANRNMPYLFRLTRGDRGIIGSNGQPWLEQRRFALHTLRNFGLGRNIIEERIMYEFEITCEELEERFDKGGVSIEPENMINLMVANIMNRMLFTDRFDKKDEERFFALKAKADEMVNNFSIFDLLIDQWNMDLPLIKQRKEYILKPVNDVVDFMRDQIERRKRDIASGIHVIEGEGEDYVDAFLLQMKKEENNNSSSSFDEEWLLMSLLDLWTAGQETTTVTLKWAFAYLLLHPQVKSRVEEELLSITKGQRHLSIMDRPNTPYYNAVISEIHRCALIVPMNFWRDTSEDTVVGPYLIPKGTSISAQISSIMTDEIYFTDKYKFNPDRYLTSDRIEQMVVPFGLGKRACPGESLAQAELYLIIANFLLRYEVTTDPEHMPSMKARKEHGLERKAQSYHIHFKKR</sequence>
<dbReference type="InterPro" id="IPR050182">
    <property type="entry name" value="Cytochrome_P450_fam2"/>
</dbReference>
<feature type="binding site" description="axial binding residue" evidence="7">
    <location>
        <position position="453"/>
    </location>
    <ligand>
        <name>heme</name>
        <dbReference type="ChEBI" id="CHEBI:30413"/>
    </ligand>
    <ligandPart>
        <name>Fe</name>
        <dbReference type="ChEBI" id="CHEBI:18248"/>
    </ligandPart>
</feature>
<keyword evidence="9" id="KW-1133">Transmembrane helix</keyword>
<evidence type="ECO:0000313" key="11">
    <source>
        <dbReference type="Proteomes" id="UP000024635"/>
    </source>
</evidence>
<keyword evidence="5 7" id="KW-0408">Iron</keyword>
<dbReference type="PANTHER" id="PTHR24300">
    <property type="entry name" value="CYTOCHROME P450 508A4-RELATED"/>
    <property type="match status" value="1"/>
</dbReference>
<feature type="transmembrane region" description="Helical" evidence="9">
    <location>
        <begin position="6"/>
        <end position="25"/>
    </location>
</feature>
<dbReference type="STRING" id="53326.A0A016U5Q2"/>
<dbReference type="Gene3D" id="1.10.630.10">
    <property type="entry name" value="Cytochrome P450"/>
    <property type="match status" value="1"/>
</dbReference>
<name>A0A016U5Q2_9BILA</name>
<keyword evidence="4 8" id="KW-0560">Oxidoreductase</keyword>
<keyword evidence="9" id="KW-0812">Transmembrane</keyword>
<dbReference type="InterPro" id="IPR017972">
    <property type="entry name" value="Cyt_P450_CS"/>
</dbReference>
<evidence type="ECO:0000256" key="9">
    <source>
        <dbReference type="SAM" id="Phobius"/>
    </source>
</evidence>
<dbReference type="InterPro" id="IPR001128">
    <property type="entry name" value="Cyt_P450"/>
</dbReference>
<evidence type="ECO:0000256" key="2">
    <source>
        <dbReference type="ARBA" id="ARBA00010617"/>
    </source>
</evidence>
<dbReference type="PRINTS" id="PR00463">
    <property type="entry name" value="EP450I"/>
</dbReference>
<dbReference type="FunFam" id="1.10.630.10:FF:000036">
    <property type="entry name" value="CYtochrome P450 family"/>
    <property type="match status" value="1"/>
</dbReference>
<comment type="similarity">
    <text evidence="2 8">Belongs to the cytochrome P450 family.</text>
</comment>
<keyword evidence="7 8" id="KW-0349">Heme</keyword>
<accession>A0A016U5Q2</accession>
<dbReference type="InterPro" id="IPR002401">
    <property type="entry name" value="Cyt_P450_E_grp-I"/>
</dbReference>
<dbReference type="OrthoDB" id="2789670at2759"/>
<dbReference type="CDD" id="cd20617">
    <property type="entry name" value="CYP1_2-like"/>
    <property type="match status" value="1"/>
</dbReference>
<evidence type="ECO:0000256" key="5">
    <source>
        <dbReference type="ARBA" id="ARBA00023004"/>
    </source>
</evidence>
<dbReference type="PANTHER" id="PTHR24300:SF375">
    <property type="entry name" value="CYTOCHROME P450 FAMILY"/>
    <property type="match status" value="1"/>
</dbReference>
<organism evidence="10 11">
    <name type="scientific">Ancylostoma ceylanicum</name>
    <dbReference type="NCBI Taxonomy" id="53326"/>
    <lineage>
        <taxon>Eukaryota</taxon>
        <taxon>Metazoa</taxon>
        <taxon>Ecdysozoa</taxon>
        <taxon>Nematoda</taxon>
        <taxon>Chromadorea</taxon>
        <taxon>Rhabditida</taxon>
        <taxon>Rhabditina</taxon>
        <taxon>Rhabditomorpha</taxon>
        <taxon>Strongyloidea</taxon>
        <taxon>Ancylostomatidae</taxon>
        <taxon>Ancylostomatinae</taxon>
        <taxon>Ancylostoma</taxon>
    </lineage>
</organism>
<dbReference type="PRINTS" id="PR00385">
    <property type="entry name" value="P450"/>
</dbReference>
<dbReference type="Pfam" id="PF00067">
    <property type="entry name" value="p450"/>
    <property type="match status" value="1"/>
</dbReference>
<keyword evidence="9" id="KW-0472">Membrane</keyword>
<dbReference type="GO" id="GO:0005506">
    <property type="term" value="F:iron ion binding"/>
    <property type="evidence" value="ECO:0007669"/>
    <property type="project" value="InterPro"/>
</dbReference>
<dbReference type="GO" id="GO:0006082">
    <property type="term" value="P:organic acid metabolic process"/>
    <property type="evidence" value="ECO:0007669"/>
    <property type="project" value="TreeGrafter"/>
</dbReference>
<reference evidence="11" key="1">
    <citation type="journal article" date="2015" name="Nat. Genet.">
        <title>The genome and transcriptome of the zoonotic hookworm Ancylostoma ceylanicum identify infection-specific gene families.</title>
        <authorList>
            <person name="Schwarz E.M."/>
            <person name="Hu Y."/>
            <person name="Antoshechkin I."/>
            <person name="Miller M.M."/>
            <person name="Sternberg P.W."/>
            <person name="Aroian R.V."/>
        </authorList>
    </citation>
    <scope>NUCLEOTIDE SEQUENCE</scope>
    <source>
        <strain evidence="11">HY135</strain>
    </source>
</reference>